<name>A0A7W7VPZ4_9ACTN</name>
<evidence type="ECO:0000313" key="1">
    <source>
        <dbReference type="EMBL" id="MBB4918451.1"/>
    </source>
</evidence>
<dbReference type="EMBL" id="JACHJP010000006">
    <property type="protein sequence ID" value="MBB4918451.1"/>
    <property type="molecule type" value="Genomic_DNA"/>
</dbReference>
<dbReference type="AlphaFoldDB" id="A0A7W7VPZ4"/>
<dbReference type="Pfam" id="PF02575">
    <property type="entry name" value="YbaB_DNA_bd"/>
    <property type="match status" value="1"/>
</dbReference>
<protein>
    <submittedName>
        <fullName evidence="1">DNA-binding protein YbaB</fullName>
    </submittedName>
</protein>
<dbReference type="InterPro" id="IPR004401">
    <property type="entry name" value="YbaB/EbfC"/>
</dbReference>
<dbReference type="InterPro" id="IPR036894">
    <property type="entry name" value="YbaB-like_sf"/>
</dbReference>
<proteinExistence type="predicted"/>
<keyword evidence="1" id="KW-0238">DNA-binding</keyword>
<comment type="caution">
    <text evidence="1">The sequence shown here is derived from an EMBL/GenBank/DDBJ whole genome shotgun (WGS) entry which is preliminary data.</text>
</comment>
<organism evidence="1 2">
    <name type="scientific">Streptosporangium saharense</name>
    <dbReference type="NCBI Taxonomy" id="1706840"/>
    <lineage>
        <taxon>Bacteria</taxon>
        <taxon>Bacillati</taxon>
        <taxon>Actinomycetota</taxon>
        <taxon>Actinomycetes</taxon>
        <taxon>Streptosporangiales</taxon>
        <taxon>Streptosporangiaceae</taxon>
        <taxon>Streptosporangium</taxon>
    </lineage>
</organism>
<evidence type="ECO:0000313" key="2">
    <source>
        <dbReference type="Proteomes" id="UP000552644"/>
    </source>
</evidence>
<gene>
    <name evidence="1" type="ORF">FHS44_005578</name>
</gene>
<dbReference type="GO" id="GO:0003677">
    <property type="term" value="F:DNA binding"/>
    <property type="evidence" value="ECO:0007669"/>
    <property type="project" value="UniProtKB-KW"/>
</dbReference>
<accession>A0A7W7VPZ4</accession>
<dbReference type="Proteomes" id="UP000552644">
    <property type="component" value="Unassembled WGS sequence"/>
</dbReference>
<dbReference type="RefSeq" id="WP_184719702.1">
    <property type="nucleotide sequence ID" value="NZ_JACHJP010000006.1"/>
</dbReference>
<dbReference type="Gene3D" id="3.30.1310.10">
    <property type="entry name" value="Nucleoid-associated protein YbaB-like domain"/>
    <property type="match status" value="1"/>
</dbReference>
<sequence length="134" mass="13721">MHVDLEGEGLGRLIDSARQALRTAGEPLPDVTGEGESAGGLVRATAGGAGTLESLRLDPRALRAGSQELAEQIVDAVNAALSDLRSRVGAVPSVPGVTGLEAELERLQEEALTRLDAFTGAIGDVLARIEGRAG</sequence>
<keyword evidence="2" id="KW-1185">Reference proteome</keyword>
<dbReference type="SUPFAM" id="SSF82607">
    <property type="entry name" value="YbaB-like"/>
    <property type="match status" value="1"/>
</dbReference>
<reference evidence="1 2" key="1">
    <citation type="submission" date="2020-08" db="EMBL/GenBank/DDBJ databases">
        <title>Genomic Encyclopedia of Type Strains, Phase III (KMG-III): the genomes of soil and plant-associated and newly described type strains.</title>
        <authorList>
            <person name="Whitman W."/>
        </authorList>
    </citation>
    <scope>NUCLEOTIDE SEQUENCE [LARGE SCALE GENOMIC DNA]</scope>
    <source>
        <strain evidence="1 2">CECT 8840</strain>
    </source>
</reference>